<gene>
    <name evidence="2" type="ORF">NBR_LOCUS16558</name>
</gene>
<reference evidence="4" key="1">
    <citation type="submission" date="2017-02" db="UniProtKB">
        <authorList>
            <consortium name="WormBaseParasite"/>
        </authorList>
    </citation>
    <scope>IDENTIFICATION</scope>
</reference>
<dbReference type="PROSITE" id="PS50240">
    <property type="entry name" value="TRYPSIN_DOM"/>
    <property type="match status" value="1"/>
</dbReference>
<dbReference type="InterPro" id="IPR009003">
    <property type="entry name" value="Peptidase_S1_PA"/>
</dbReference>
<sequence>MASVEDRSSDLETANSSFNNFNTPVQLAKKIIIHQEWDRCDQSNDIAIMKLSEEVRIKPGQQICLPGRDLHLQEHLKAVGSGQNAFYHGQLTSDTFVGDFHLQAENATTKTLQTVEKSKVLCTGDSGGPLIQVHSGRYIVVGVLAGGYPDYFLNNFGDVRYHLDWICKHTGVCPTIRTSHR</sequence>
<dbReference type="EMBL" id="UYSL01022260">
    <property type="protein sequence ID" value="VDL80153.1"/>
    <property type="molecule type" value="Genomic_DNA"/>
</dbReference>
<dbReference type="SUPFAM" id="SSF50494">
    <property type="entry name" value="Trypsin-like serine proteases"/>
    <property type="match status" value="1"/>
</dbReference>
<evidence type="ECO:0000313" key="3">
    <source>
        <dbReference type="Proteomes" id="UP000271162"/>
    </source>
</evidence>
<feature type="domain" description="Peptidase S1" evidence="1">
    <location>
        <begin position="29"/>
        <end position="171"/>
    </location>
</feature>
<dbReference type="Proteomes" id="UP000271162">
    <property type="component" value="Unassembled WGS sequence"/>
</dbReference>
<accession>A0A0N4YI36</accession>
<dbReference type="PANTHER" id="PTHR24260:SF136">
    <property type="entry name" value="GH08193P-RELATED"/>
    <property type="match status" value="1"/>
</dbReference>
<dbReference type="InterPro" id="IPR001254">
    <property type="entry name" value="Trypsin_dom"/>
</dbReference>
<dbReference type="GO" id="GO:0004252">
    <property type="term" value="F:serine-type endopeptidase activity"/>
    <property type="evidence" value="ECO:0007669"/>
    <property type="project" value="InterPro"/>
</dbReference>
<dbReference type="GO" id="GO:0006508">
    <property type="term" value="P:proteolysis"/>
    <property type="evidence" value="ECO:0007669"/>
    <property type="project" value="InterPro"/>
</dbReference>
<dbReference type="Pfam" id="PF00089">
    <property type="entry name" value="Trypsin"/>
    <property type="match status" value="1"/>
</dbReference>
<proteinExistence type="predicted"/>
<evidence type="ECO:0000313" key="2">
    <source>
        <dbReference type="EMBL" id="VDL80153.1"/>
    </source>
</evidence>
<evidence type="ECO:0000259" key="1">
    <source>
        <dbReference type="PROSITE" id="PS50240"/>
    </source>
</evidence>
<dbReference type="InterPro" id="IPR051333">
    <property type="entry name" value="CLIP_Serine_Protease"/>
</dbReference>
<protein>
    <submittedName>
        <fullName evidence="4">Peptidase S1 domain-containing protein</fullName>
    </submittedName>
</protein>
<dbReference type="STRING" id="27835.A0A0N4YI36"/>
<dbReference type="SMART" id="SM00020">
    <property type="entry name" value="Tryp_SPc"/>
    <property type="match status" value="1"/>
</dbReference>
<dbReference type="InterPro" id="IPR001314">
    <property type="entry name" value="Peptidase_S1A"/>
</dbReference>
<dbReference type="PANTHER" id="PTHR24260">
    <property type="match status" value="1"/>
</dbReference>
<evidence type="ECO:0000313" key="4">
    <source>
        <dbReference type="WBParaSite" id="NBR_0001655701-mRNA-1"/>
    </source>
</evidence>
<dbReference type="WBParaSite" id="NBR_0001655701-mRNA-1">
    <property type="protein sequence ID" value="NBR_0001655701-mRNA-1"/>
    <property type="gene ID" value="NBR_0001655701"/>
</dbReference>
<keyword evidence="3" id="KW-1185">Reference proteome</keyword>
<dbReference type="AlphaFoldDB" id="A0A0N4YI36"/>
<organism evidence="4">
    <name type="scientific">Nippostrongylus brasiliensis</name>
    <name type="common">Rat hookworm</name>
    <dbReference type="NCBI Taxonomy" id="27835"/>
    <lineage>
        <taxon>Eukaryota</taxon>
        <taxon>Metazoa</taxon>
        <taxon>Ecdysozoa</taxon>
        <taxon>Nematoda</taxon>
        <taxon>Chromadorea</taxon>
        <taxon>Rhabditida</taxon>
        <taxon>Rhabditina</taxon>
        <taxon>Rhabditomorpha</taxon>
        <taxon>Strongyloidea</taxon>
        <taxon>Heligmosomidae</taxon>
        <taxon>Nippostrongylus</taxon>
    </lineage>
</organism>
<name>A0A0N4YI36_NIPBR</name>
<dbReference type="Gene3D" id="2.40.10.10">
    <property type="entry name" value="Trypsin-like serine proteases"/>
    <property type="match status" value="1"/>
</dbReference>
<reference evidence="2 3" key="2">
    <citation type="submission" date="2018-11" db="EMBL/GenBank/DDBJ databases">
        <authorList>
            <consortium name="Pathogen Informatics"/>
        </authorList>
    </citation>
    <scope>NUCLEOTIDE SEQUENCE [LARGE SCALE GENOMIC DNA]</scope>
</reference>
<dbReference type="InterPro" id="IPR043504">
    <property type="entry name" value="Peptidase_S1_PA_chymotrypsin"/>
</dbReference>
<dbReference type="PRINTS" id="PR00722">
    <property type="entry name" value="CHYMOTRYPSIN"/>
</dbReference>